<name>A0AAV5ABW9_9AGAM</name>
<dbReference type="AlphaFoldDB" id="A0AAV5ABW9"/>
<comment type="caution">
    <text evidence="3">The sequence shown here is derived from an EMBL/GenBank/DDBJ whole genome shotgun (WGS) entry which is preliminary data.</text>
</comment>
<dbReference type="InterPro" id="IPR001452">
    <property type="entry name" value="SH3_domain"/>
</dbReference>
<dbReference type="EMBL" id="BPWL01000005">
    <property type="protein sequence ID" value="GJJ10415.1"/>
    <property type="molecule type" value="Genomic_DNA"/>
</dbReference>
<feature type="domain" description="Ubiquitin-like" evidence="2">
    <location>
        <begin position="509"/>
        <end position="567"/>
    </location>
</feature>
<keyword evidence="4" id="KW-1185">Reference proteome</keyword>
<evidence type="ECO:0000259" key="2">
    <source>
        <dbReference type="PROSITE" id="PS50053"/>
    </source>
</evidence>
<reference evidence="3" key="1">
    <citation type="submission" date="2021-10" db="EMBL/GenBank/DDBJ databases">
        <title>De novo Genome Assembly of Clathrus columnatus (Basidiomycota, Fungi) Using Illumina and Nanopore Sequence Data.</title>
        <authorList>
            <person name="Ogiso-Tanaka E."/>
            <person name="Itagaki H."/>
            <person name="Hosoya T."/>
            <person name="Hosaka K."/>
        </authorList>
    </citation>
    <scope>NUCLEOTIDE SEQUENCE</scope>
    <source>
        <strain evidence="3">MO-923</strain>
    </source>
</reference>
<dbReference type="Gene3D" id="3.10.20.90">
    <property type="entry name" value="Phosphatidylinositol 3-kinase Catalytic Subunit, Chain A, domain 1"/>
    <property type="match status" value="1"/>
</dbReference>
<dbReference type="SMART" id="SM00213">
    <property type="entry name" value="UBQ"/>
    <property type="match status" value="2"/>
</dbReference>
<dbReference type="SUPFAM" id="SSF54236">
    <property type="entry name" value="Ubiquitin-like"/>
    <property type="match status" value="2"/>
</dbReference>
<keyword evidence="1" id="KW-0728">SH3 domain</keyword>
<dbReference type="InterPro" id="IPR000626">
    <property type="entry name" value="Ubiquitin-like_dom"/>
</dbReference>
<protein>
    <recommendedName>
        <fullName evidence="2">Ubiquitin-like domain-containing protein</fullName>
    </recommendedName>
</protein>
<evidence type="ECO:0000313" key="4">
    <source>
        <dbReference type="Proteomes" id="UP001050691"/>
    </source>
</evidence>
<dbReference type="Proteomes" id="UP001050691">
    <property type="component" value="Unassembled WGS sequence"/>
</dbReference>
<dbReference type="Pfam" id="PF00240">
    <property type="entry name" value="ubiquitin"/>
    <property type="match status" value="1"/>
</dbReference>
<evidence type="ECO:0000256" key="1">
    <source>
        <dbReference type="ARBA" id="ARBA00022443"/>
    </source>
</evidence>
<feature type="domain" description="Ubiquitin-like" evidence="2">
    <location>
        <begin position="2"/>
        <end position="63"/>
    </location>
</feature>
<organism evidence="3 4">
    <name type="scientific">Clathrus columnatus</name>
    <dbReference type="NCBI Taxonomy" id="1419009"/>
    <lineage>
        <taxon>Eukaryota</taxon>
        <taxon>Fungi</taxon>
        <taxon>Dikarya</taxon>
        <taxon>Basidiomycota</taxon>
        <taxon>Agaricomycotina</taxon>
        <taxon>Agaricomycetes</taxon>
        <taxon>Phallomycetidae</taxon>
        <taxon>Phallales</taxon>
        <taxon>Clathraceae</taxon>
        <taxon>Clathrus</taxon>
    </lineage>
</organism>
<dbReference type="InterPro" id="IPR029071">
    <property type="entry name" value="Ubiquitin-like_domsf"/>
</dbReference>
<proteinExistence type="predicted"/>
<dbReference type="CDD" id="cd17039">
    <property type="entry name" value="Ubl_ubiquitin_like"/>
    <property type="match status" value="1"/>
</dbReference>
<evidence type="ECO:0000313" key="3">
    <source>
        <dbReference type="EMBL" id="GJJ10415.1"/>
    </source>
</evidence>
<gene>
    <name evidence="3" type="ORF">Clacol_004641</name>
</gene>
<sequence length="1030" mass="116228">MISITLHNFKDKESLTVYELPEGSSVIDLKTEIEATEGIPIGHQRLHYGRWDKRDLQNDKSLELLISRGPPKSIFYLVEARIYCQPSFKGDIIESNRTLYLRKEEFFVDLDEPIRTSSVVTHWMYQWSPSELSVLDSVAQRTVNISDISQSFSFYGICNGDVINIVSEPWTTVQWEYYESQRYQAAHRPAPAPPKYHEKYTIVKAKYDWDGEILKHPEIRGLPLERGALFNAVTVIPDSPSFKEIITSPGWLYGTSISSSELNSQLSFFNNLSAGLRKTPQGWFPENFVSPIEKVADQPSEAENVLEIPSLPLFHFPPATGMTFRVPISDKGHSFLKLTVNYECISSPVDPTHVTVSLLCSTHDIRRISAVSVFIMVPEGEASNIQVCENEAHRKEIHTEKEITETQSKEKHFDGFNLGTAGATVELQGGISGKRSFGSTEKGSKVSRRKVSATIDKADTIFWNLKAPASKLDEDGLDGEESITFVLKRKPVLFKYKCRVTHAKNGVEKSIEFDNFKDEESVALYNLPEGSSVLDLKAEIEAIEGIPIGHQRLICGDKDLQDDDDLTFDPPVIRGRRSEILVHLRQAHVHIHLHLLLKRKGTIEQYDELITTIRPEVDLDEPIRTSLPWDDMLDEEVIEPSSVTIFSLVALRPRRNRILDINQSLSYYGICHDDEISIVHETTRLSNRRPAKHRDTPVNVNFIQINRPRDIVVQAKYNWDGRIMHPRIDGLPLERNTLFKVMKRNSDPIRPGWLYGSPVSSSGRSTSSRRMPSFSGKEKGYFPKTFVSAIGENADSEEEEEDLETEDEILDIPPIPPFLFPPADRMTFHMPIGDKGHSFLKITANYELLSSPVDPTHVTMTLWCSTHDVRRVSSISLFIKTPQTTILGVQVCDNEAHREEIHVDKEVTESRSKQRHFDGLNIGTHGSTVGFQGGASRGYSIGSTEKGSRVSRRRVDVGVYNSNTVFWGLKAPTTRLDEDGLIGKESITFILTKKPVQFNVDPETISADNVLMQLQVLSALKVYLGGDSLS</sequence>
<dbReference type="PROSITE" id="PS50053">
    <property type="entry name" value="UBIQUITIN_2"/>
    <property type="match status" value="2"/>
</dbReference>
<dbReference type="SMART" id="SM00326">
    <property type="entry name" value="SH3"/>
    <property type="match status" value="2"/>
</dbReference>
<accession>A0AAV5ABW9</accession>